<name>A0ABN2SF31_9ACTN</name>
<comment type="caution">
    <text evidence="2">The sequence shown here is derived from an EMBL/GenBank/DDBJ whole genome shotgun (WGS) entry which is preliminary data.</text>
</comment>
<gene>
    <name evidence="2" type="ORF">GCM10009838_54670</name>
</gene>
<accession>A0ABN2SF31</accession>
<dbReference type="Proteomes" id="UP001499854">
    <property type="component" value="Unassembled WGS sequence"/>
</dbReference>
<organism evidence="2 3">
    <name type="scientific">Catenulispora subtropica</name>
    <dbReference type="NCBI Taxonomy" id="450798"/>
    <lineage>
        <taxon>Bacteria</taxon>
        <taxon>Bacillati</taxon>
        <taxon>Actinomycetota</taxon>
        <taxon>Actinomycetes</taxon>
        <taxon>Catenulisporales</taxon>
        <taxon>Catenulisporaceae</taxon>
        <taxon>Catenulispora</taxon>
    </lineage>
</organism>
<protein>
    <recommendedName>
        <fullName evidence="4">Histidine kinase</fullName>
    </recommendedName>
</protein>
<dbReference type="EMBL" id="BAAAQM010000035">
    <property type="protein sequence ID" value="GAA1985385.1"/>
    <property type="molecule type" value="Genomic_DNA"/>
</dbReference>
<feature type="region of interest" description="Disordered" evidence="1">
    <location>
        <begin position="77"/>
        <end position="112"/>
    </location>
</feature>
<keyword evidence="3" id="KW-1185">Reference proteome</keyword>
<reference evidence="2 3" key="1">
    <citation type="journal article" date="2019" name="Int. J. Syst. Evol. Microbiol.">
        <title>The Global Catalogue of Microorganisms (GCM) 10K type strain sequencing project: providing services to taxonomists for standard genome sequencing and annotation.</title>
        <authorList>
            <consortium name="The Broad Institute Genomics Platform"/>
            <consortium name="The Broad Institute Genome Sequencing Center for Infectious Disease"/>
            <person name="Wu L."/>
            <person name="Ma J."/>
        </authorList>
    </citation>
    <scope>NUCLEOTIDE SEQUENCE [LARGE SCALE GENOMIC DNA]</scope>
    <source>
        <strain evidence="2 3">JCM 16013</strain>
    </source>
</reference>
<proteinExistence type="predicted"/>
<evidence type="ECO:0000313" key="3">
    <source>
        <dbReference type="Proteomes" id="UP001499854"/>
    </source>
</evidence>
<dbReference type="InterPro" id="IPR010985">
    <property type="entry name" value="Ribbon_hlx_hlx"/>
</dbReference>
<dbReference type="SUPFAM" id="SSF47598">
    <property type="entry name" value="Ribbon-helix-helix"/>
    <property type="match status" value="1"/>
</dbReference>
<evidence type="ECO:0008006" key="4">
    <source>
        <dbReference type="Google" id="ProtNLM"/>
    </source>
</evidence>
<evidence type="ECO:0000256" key="1">
    <source>
        <dbReference type="SAM" id="MobiDB-lite"/>
    </source>
</evidence>
<evidence type="ECO:0000313" key="2">
    <source>
        <dbReference type="EMBL" id="GAA1985385.1"/>
    </source>
</evidence>
<dbReference type="RefSeq" id="WP_344659987.1">
    <property type="nucleotide sequence ID" value="NZ_BAAAQM010000035.1"/>
</dbReference>
<sequence length="166" mass="17283">MDLTPYVDGLREELLAAAEPGEPTALAERLAASVAAATRLTMLDVLSAAMDEVSAGLAPGSVHVRLSGRNPVFVVIRAEGDEDGAGQPVSDRKPAPPAPASAGQDGPVSRINFRPPEQLKQRIEAAAGQEGLSTNTWLVRVVAAVLDGDPAARTGRRSEHFTGWVG</sequence>